<gene>
    <name evidence="2" type="ORF">pipiens_005864</name>
</gene>
<accession>A0ABD1DT54</accession>
<name>A0ABD1DT54_CULPP</name>
<evidence type="ECO:0000313" key="3">
    <source>
        <dbReference type="Proteomes" id="UP001562425"/>
    </source>
</evidence>
<proteinExistence type="predicted"/>
<keyword evidence="3" id="KW-1185">Reference proteome</keyword>
<dbReference type="AlphaFoldDB" id="A0ABD1DT54"/>
<dbReference type="Proteomes" id="UP001562425">
    <property type="component" value="Unassembled WGS sequence"/>
</dbReference>
<organism evidence="2 3">
    <name type="scientific">Culex pipiens pipiens</name>
    <name type="common">Northern house mosquito</name>
    <dbReference type="NCBI Taxonomy" id="38569"/>
    <lineage>
        <taxon>Eukaryota</taxon>
        <taxon>Metazoa</taxon>
        <taxon>Ecdysozoa</taxon>
        <taxon>Arthropoda</taxon>
        <taxon>Hexapoda</taxon>
        <taxon>Insecta</taxon>
        <taxon>Pterygota</taxon>
        <taxon>Neoptera</taxon>
        <taxon>Endopterygota</taxon>
        <taxon>Diptera</taxon>
        <taxon>Nematocera</taxon>
        <taxon>Culicoidea</taxon>
        <taxon>Culicidae</taxon>
        <taxon>Culicinae</taxon>
        <taxon>Culicini</taxon>
        <taxon>Culex</taxon>
        <taxon>Culex</taxon>
    </lineage>
</organism>
<reference evidence="2 3" key="1">
    <citation type="submission" date="2024-05" db="EMBL/GenBank/DDBJ databases">
        <title>Culex pipiens pipiens assembly and annotation.</title>
        <authorList>
            <person name="Alout H."/>
            <person name="Durand T."/>
        </authorList>
    </citation>
    <scope>NUCLEOTIDE SEQUENCE [LARGE SCALE GENOMIC DNA]</scope>
    <source>
        <strain evidence="2">HA-2024</strain>
        <tissue evidence="2">Whole body</tissue>
    </source>
</reference>
<feature type="region of interest" description="Disordered" evidence="1">
    <location>
        <begin position="24"/>
        <end position="44"/>
    </location>
</feature>
<sequence>MSIFHKLSKETSYRSYKELRPRVNNPEWQDHNGFQEQKEARDRVDTVHEEHYRRTFETTYRSICLIQTSSSSAKTMEGKFI</sequence>
<comment type="caution">
    <text evidence="2">The sequence shown here is derived from an EMBL/GenBank/DDBJ whole genome shotgun (WGS) entry which is preliminary data.</text>
</comment>
<protein>
    <submittedName>
        <fullName evidence="2">Uncharacterized protein</fullName>
    </submittedName>
</protein>
<evidence type="ECO:0000256" key="1">
    <source>
        <dbReference type="SAM" id="MobiDB-lite"/>
    </source>
</evidence>
<dbReference type="EMBL" id="JBEHCU010002307">
    <property type="protein sequence ID" value="KAL1402942.1"/>
    <property type="molecule type" value="Genomic_DNA"/>
</dbReference>
<evidence type="ECO:0000313" key="2">
    <source>
        <dbReference type="EMBL" id="KAL1402942.1"/>
    </source>
</evidence>